<keyword evidence="2 4" id="KW-0732">Signal</keyword>
<dbReference type="Pfam" id="PF03938">
    <property type="entry name" value="OmpH"/>
    <property type="match status" value="1"/>
</dbReference>
<evidence type="ECO:0000313" key="6">
    <source>
        <dbReference type="Proteomes" id="UP001589814"/>
    </source>
</evidence>
<dbReference type="PANTHER" id="PTHR35089:SF1">
    <property type="entry name" value="CHAPERONE PROTEIN SKP"/>
    <property type="match status" value="1"/>
</dbReference>
<evidence type="ECO:0000256" key="1">
    <source>
        <dbReference type="ARBA" id="ARBA00009091"/>
    </source>
</evidence>
<dbReference type="SUPFAM" id="SSF111384">
    <property type="entry name" value="OmpH-like"/>
    <property type="match status" value="1"/>
</dbReference>
<evidence type="ECO:0000256" key="2">
    <source>
        <dbReference type="ARBA" id="ARBA00022729"/>
    </source>
</evidence>
<reference evidence="5 6" key="1">
    <citation type="submission" date="2024-09" db="EMBL/GenBank/DDBJ databases">
        <authorList>
            <person name="Sun Q."/>
            <person name="Mori K."/>
        </authorList>
    </citation>
    <scope>NUCLEOTIDE SEQUENCE [LARGE SCALE GENOMIC DNA]</scope>
    <source>
        <strain evidence="5 6">CCM 7415</strain>
    </source>
</reference>
<protein>
    <submittedName>
        <fullName evidence="5">OmpH family outer membrane protein</fullName>
    </submittedName>
</protein>
<dbReference type="InterPro" id="IPR005632">
    <property type="entry name" value="Chaperone_Skp"/>
</dbReference>
<dbReference type="InterPro" id="IPR024930">
    <property type="entry name" value="Skp_dom_sf"/>
</dbReference>
<proteinExistence type="inferred from homology"/>
<evidence type="ECO:0000256" key="4">
    <source>
        <dbReference type="SAM" id="SignalP"/>
    </source>
</evidence>
<dbReference type="SMART" id="SM00935">
    <property type="entry name" value="OmpH"/>
    <property type="match status" value="1"/>
</dbReference>
<feature type="chain" id="PRO_5046044412" evidence="4">
    <location>
        <begin position="28"/>
        <end position="177"/>
    </location>
</feature>
<dbReference type="Proteomes" id="UP001589814">
    <property type="component" value="Unassembled WGS sequence"/>
</dbReference>
<feature type="coiled-coil region" evidence="3">
    <location>
        <begin position="47"/>
        <end position="95"/>
    </location>
</feature>
<accession>A0ABV6G544</accession>
<gene>
    <name evidence="5" type="ORF">ACFFHW_12505</name>
</gene>
<organism evidence="5 6">
    <name type="scientific">Kushneria aurantia</name>
    <dbReference type="NCBI Taxonomy" id="504092"/>
    <lineage>
        <taxon>Bacteria</taxon>
        <taxon>Pseudomonadati</taxon>
        <taxon>Pseudomonadota</taxon>
        <taxon>Gammaproteobacteria</taxon>
        <taxon>Oceanospirillales</taxon>
        <taxon>Halomonadaceae</taxon>
        <taxon>Kushneria</taxon>
    </lineage>
</organism>
<dbReference type="Gene3D" id="3.30.910.20">
    <property type="entry name" value="Skp domain"/>
    <property type="match status" value="1"/>
</dbReference>
<evidence type="ECO:0000256" key="3">
    <source>
        <dbReference type="SAM" id="Coils"/>
    </source>
</evidence>
<comment type="caution">
    <text evidence="5">The sequence shown here is derived from an EMBL/GenBank/DDBJ whole genome shotgun (WGS) entry which is preliminary data.</text>
</comment>
<comment type="similarity">
    <text evidence="1">Belongs to the Skp family.</text>
</comment>
<sequence length="177" mass="20153">MSGAFARLATVRRAALVMALLCASVIATEIRANEVAVLDWRQALMDTDQAQRSLDQLKSRLSDQQRQVRALADEVQSLQKRLERDGDTMSDAERQALVSELRDKGSRFQRQRGRLEQARDEQEQAFLEQARPKLDRAIKQVVEHHNIDVLVDRDSVIYAGESLDMTREVTSTFNSLN</sequence>
<dbReference type="EMBL" id="JBHLVX010000050">
    <property type="protein sequence ID" value="MFC0268792.1"/>
    <property type="molecule type" value="Genomic_DNA"/>
</dbReference>
<name>A0ABV6G544_9GAMM</name>
<dbReference type="RefSeq" id="WP_019950641.1">
    <property type="nucleotide sequence ID" value="NZ_JBHLVX010000050.1"/>
</dbReference>
<keyword evidence="3" id="KW-0175">Coiled coil</keyword>
<feature type="signal peptide" evidence="4">
    <location>
        <begin position="1"/>
        <end position="27"/>
    </location>
</feature>
<dbReference type="PANTHER" id="PTHR35089">
    <property type="entry name" value="CHAPERONE PROTEIN SKP"/>
    <property type="match status" value="1"/>
</dbReference>
<keyword evidence="6" id="KW-1185">Reference proteome</keyword>
<evidence type="ECO:0000313" key="5">
    <source>
        <dbReference type="EMBL" id="MFC0268792.1"/>
    </source>
</evidence>